<proteinExistence type="predicted"/>
<dbReference type="InterPro" id="IPR001584">
    <property type="entry name" value="Integrase_cat-core"/>
</dbReference>
<accession>A0A2A8H6S0</accession>
<protein>
    <recommendedName>
        <fullName evidence="2">Integrase catalytic domain-containing protein</fullName>
    </recommendedName>
</protein>
<sequence>MVQSMSQVSRCIDNGPMEGFWGILKCEKYYLNKYNTFEELKKDIEEYIHFYNHERLQKRLNSLSSFEYRTKAA</sequence>
<evidence type="ECO:0000313" key="4">
    <source>
        <dbReference type="Proteomes" id="UP000220841"/>
    </source>
</evidence>
<gene>
    <name evidence="3" type="ORF">CN585_29505</name>
</gene>
<dbReference type="InterPro" id="IPR012337">
    <property type="entry name" value="RNaseH-like_sf"/>
</dbReference>
<dbReference type="GO" id="GO:0015074">
    <property type="term" value="P:DNA integration"/>
    <property type="evidence" value="ECO:0007669"/>
    <property type="project" value="InterPro"/>
</dbReference>
<feature type="domain" description="Integrase catalytic" evidence="2">
    <location>
        <begin position="18"/>
        <end position="71"/>
    </location>
</feature>
<dbReference type="RefSeq" id="WP_098228159.1">
    <property type="nucleotide sequence ID" value="NZ_NUBY01000302.1"/>
</dbReference>
<reference evidence="3 4" key="1">
    <citation type="submission" date="2017-09" db="EMBL/GenBank/DDBJ databases">
        <title>Large-scale bioinformatics analysis of Bacillus genomes uncovers conserved roles of natural products in bacterial physiology.</title>
        <authorList>
            <consortium name="Agbiome Team Llc"/>
            <person name="Bleich R.M."/>
            <person name="Grubbs K.J."/>
            <person name="Santa Maria K.C."/>
            <person name="Allen S.E."/>
            <person name="Farag S."/>
            <person name="Shank E.A."/>
            <person name="Bowers A."/>
        </authorList>
    </citation>
    <scope>NUCLEOTIDE SEQUENCE [LARGE SCALE GENOMIC DNA]</scope>
    <source>
        <strain evidence="3 4">AFS021349</strain>
    </source>
</reference>
<evidence type="ECO:0000313" key="3">
    <source>
        <dbReference type="EMBL" id="PEP88492.1"/>
    </source>
</evidence>
<evidence type="ECO:0000256" key="1">
    <source>
        <dbReference type="ARBA" id="ARBA00002286"/>
    </source>
</evidence>
<dbReference type="InterPro" id="IPR050900">
    <property type="entry name" value="Transposase_IS3/IS150/IS904"/>
</dbReference>
<dbReference type="Pfam" id="PF13333">
    <property type="entry name" value="rve_2"/>
    <property type="match status" value="1"/>
</dbReference>
<dbReference type="EMBL" id="NUBY01000302">
    <property type="protein sequence ID" value="PEP88492.1"/>
    <property type="molecule type" value="Genomic_DNA"/>
</dbReference>
<dbReference type="AlphaFoldDB" id="A0A2A8H6S0"/>
<dbReference type="PANTHER" id="PTHR46889:SF4">
    <property type="entry name" value="TRANSPOSASE INSO FOR INSERTION SEQUENCE ELEMENT IS911B-RELATED"/>
    <property type="match status" value="1"/>
</dbReference>
<dbReference type="SUPFAM" id="SSF53098">
    <property type="entry name" value="Ribonuclease H-like"/>
    <property type="match status" value="1"/>
</dbReference>
<dbReference type="Proteomes" id="UP000220841">
    <property type="component" value="Unassembled WGS sequence"/>
</dbReference>
<comment type="function">
    <text evidence="1">Involved in the transposition of the insertion sequence.</text>
</comment>
<comment type="caution">
    <text evidence="3">The sequence shown here is derived from an EMBL/GenBank/DDBJ whole genome shotgun (WGS) entry which is preliminary data.</text>
</comment>
<organism evidence="3 4">
    <name type="scientific">Bacillus toyonensis</name>
    <dbReference type="NCBI Taxonomy" id="155322"/>
    <lineage>
        <taxon>Bacteria</taxon>
        <taxon>Bacillati</taxon>
        <taxon>Bacillota</taxon>
        <taxon>Bacilli</taxon>
        <taxon>Bacillales</taxon>
        <taxon>Bacillaceae</taxon>
        <taxon>Bacillus</taxon>
        <taxon>Bacillus cereus group</taxon>
    </lineage>
</organism>
<dbReference type="PANTHER" id="PTHR46889">
    <property type="entry name" value="TRANSPOSASE INSF FOR INSERTION SEQUENCE IS3B-RELATED"/>
    <property type="match status" value="1"/>
</dbReference>
<evidence type="ECO:0000259" key="2">
    <source>
        <dbReference type="Pfam" id="PF13333"/>
    </source>
</evidence>
<name>A0A2A8H6S0_9BACI</name>